<protein>
    <submittedName>
        <fullName evidence="3">SH3 domain-containing protein</fullName>
    </submittedName>
</protein>
<sequence>MTMTTIRSVGPAGSLTSRVAAGVLAVGVALTVAAPAGAAAPAAAPAKPYGTVTAQSGLNLRAYPSTDSSVKGTLAYRAQVGLVCKVRAQNIAGNDVWYLVRDSRKVWVPARYVVPTGTVNYCKDVLR</sequence>
<keyword evidence="4" id="KW-1185">Reference proteome</keyword>
<dbReference type="Proteomes" id="UP000664109">
    <property type="component" value="Unassembled WGS sequence"/>
</dbReference>
<feature type="signal peptide" evidence="1">
    <location>
        <begin position="1"/>
        <end position="38"/>
    </location>
</feature>
<evidence type="ECO:0000259" key="2">
    <source>
        <dbReference type="PROSITE" id="PS51781"/>
    </source>
</evidence>
<dbReference type="RefSeq" id="WP_205377416.1">
    <property type="nucleotide sequence ID" value="NZ_JAFEJA010000002.1"/>
</dbReference>
<keyword evidence="1" id="KW-0732">Signal</keyword>
<evidence type="ECO:0000256" key="1">
    <source>
        <dbReference type="SAM" id="SignalP"/>
    </source>
</evidence>
<dbReference type="Gene3D" id="2.30.30.40">
    <property type="entry name" value="SH3 Domains"/>
    <property type="match status" value="1"/>
</dbReference>
<dbReference type="Pfam" id="PF08239">
    <property type="entry name" value="SH3_3"/>
    <property type="match status" value="1"/>
</dbReference>
<dbReference type="PROSITE" id="PS51781">
    <property type="entry name" value="SH3B"/>
    <property type="match status" value="1"/>
</dbReference>
<reference evidence="3 4" key="1">
    <citation type="journal article" date="2016" name="Arch. Microbiol.">
        <title>Streptomyces zhihengii sp. nov., isolated from rhizospheric soil of Psammosilene tunicoides.</title>
        <authorList>
            <person name="Huang M.J."/>
            <person name="Fei J.J."/>
            <person name="Salam N."/>
            <person name="Kim C.J."/>
            <person name="Hozzein W.N."/>
            <person name="Xiao M."/>
            <person name="Huang H.Q."/>
            <person name="Li W.J."/>
        </authorList>
    </citation>
    <scope>NUCLEOTIDE SEQUENCE [LARGE SCALE GENOMIC DNA]</scope>
    <source>
        <strain evidence="3 4">YIM T102</strain>
    </source>
</reference>
<dbReference type="InterPro" id="IPR003646">
    <property type="entry name" value="SH3-like_bac-type"/>
</dbReference>
<gene>
    <name evidence="3" type="ORF">JE024_32195</name>
</gene>
<organism evidence="3 4">
    <name type="scientific">Streptomyces zhihengii</name>
    <dbReference type="NCBI Taxonomy" id="1818004"/>
    <lineage>
        <taxon>Bacteria</taxon>
        <taxon>Bacillati</taxon>
        <taxon>Actinomycetota</taxon>
        <taxon>Actinomycetes</taxon>
        <taxon>Kitasatosporales</taxon>
        <taxon>Streptomycetaceae</taxon>
        <taxon>Streptomyces</taxon>
    </lineage>
</organism>
<evidence type="ECO:0000313" key="3">
    <source>
        <dbReference type="EMBL" id="MBM9623262.1"/>
    </source>
</evidence>
<feature type="chain" id="PRO_5045405984" evidence="1">
    <location>
        <begin position="39"/>
        <end position="127"/>
    </location>
</feature>
<evidence type="ECO:0000313" key="4">
    <source>
        <dbReference type="Proteomes" id="UP000664109"/>
    </source>
</evidence>
<accession>A0ABS2V276</accession>
<feature type="domain" description="SH3b" evidence="2">
    <location>
        <begin position="47"/>
        <end position="117"/>
    </location>
</feature>
<comment type="caution">
    <text evidence="3">The sequence shown here is derived from an EMBL/GenBank/DDBJ whole genome shotgun (WGS) entry which is preliminary data.</text>
</comment>
<proteinExistence type="predicted"/>
<name>A0ABS2V276_9ACTN</name>
<dbReference type="EMBL" id="JAFEJA010000002">
    <property type="protein sequence ID" value="MBM9623262.1"/>
    <property type="molecule type" value="Genomic_DNA"/>
</dbReference>